<feature type="region of interest" description="Disordered" evidence="1">
    <location>
        <begin position="141"/>
        <end position="173"/>
    </location>
</feature>
<keyword evidence="2" id="KW-0732">Signal</keyword>
<reference evidence="3" key="1">
    <citation type="submission" date="2017-08" db="EMBL/GenBank/DDBJ databases">
        <authorList>
            <person name="Cuomo C."/>
            <person name="Billmyre B."/>
            <person name="Heitman J."/>
        </authorList>
    </citation>
    <scope>NUCLEOTIDE SEQUENCE</scope>
    <source>
        <strain evidence="3">CBS 12478</strain>
    </source>
</reference>
<dbReference type="EMBL" id="CP144053">
    <property type="protein sequence ID" value="WWD17230.1"/>
    <property type="molecule type" value="Genomic_DNA"/>
</dbReference>
<keyword evidence="4" id="KW-1185">Reference proteome</keyword>
<dbReference type="GeneID" id="43586509"/>
<reference evidence="3" key="2">
    <citation type="submission" date="2024-01" db="EMBL/GenBank/DDBJ databases">
        <title>Comparative genomics of Cryptococcus and Kwoniella reveals pathogenesis evolution and contrasting modes of karyotype evolution via chromosome fusion or intercentromeric recombination.</title>
        <authorList>
            <person name="Coelho M.A."/>
            <person name="David-Palma M."/>
            <person name="Shea T."/>
            <person name="Bowers K."/>
            <person name="McGinley-Smith S."/>
            <person name="Mohammad A.W."/>
            <person name="Gnirke A."/>
            <person name="Yurkov A.M."/>
            <person name="Nowrousian M."/>
            <person name="Sun S."/>
            <person name="Cuomo C.A."/>
            <person name="Heitman J."/>
        </authorList>
    </citation>
    <scope>NUCLEOTIDE SEQUENCE</scope>
    <source>
        <strain evidence="3">CBS 12478</strain>
    </source>
</reference>
<dbReference type="Proteomes" id="UP000322225">
    <property type="component" value="Chromosome 3"/>
</dbReference>
<proteinExistence type="predicted"/>
<accession>A0AAJ8MV60</accession>
<organism evidence="3 4">
    <name type="scientific">Kwoniella shandongensis</name>
    <dbReference type="NCBI Taxonomy" id="1734106"/>
    <lineage>
        <taxon>Eukaryota</taxon>
        <taxon>Fungi</taxon>
        <taxon>Dikarya</taxon>
        <taxon>Basidiomycota</taxon>
        <taxon>Agaricomycotina</taxon>
        <taxon>Tremellomycetes</taxon>
        <taxon>Tremellales</taxon>
        <taxon>Cryptococcaceae</taxon>
        <taxon>Kwoniella</taxon>
    </lineage>
</organism>
<evidence type="ECO:0000256" key="1">
    <source>
        <dbReference type="SAM" id="MobiDB-lite"/>
    </source>
</evidence>
<evidence type="ECO:0000313" key="4">
    <source>
        <dbReference type="Proteomes" id="UP000322225"/>
    </source>
</evidence>
<dbReference type="KEGG" id="ksn:43586509"/>
<evidence type="ECO:0000313" key="3">
    <source>
        <dbReference type="EMBL" id="WWD17230.1"/>
    </source>
</evidence>
<dbReference type="AlphaFoldDB" id="A0AAJ8MV60"/>
<evidence type="ECO:0000256" key="2">
    <source>
        <dbReference type="SAM" id="SignalP"/>
    </source>
</evidence>
<protein>
    <recommendedName>
        <fullName evidence="5">Chitin-binding type-1 domain-containing protein</fullName>
    </recommendedName>
</protein>
<feature type="signal peptide" evidence="2">
    <location>
        <begin position="1"/>
        <end position="40"/>
    </location>
</feature>
<feature type="chain" id="PRO_5042610277" description="Chitin-binding type-1 domain-containing protein" evidence="2">
    <location>
        <begin position="41"/>
        <end position="173"/>
    </location>
</feature>
<sequence length="173" mass="18396">MSYLYGTVQAITPSLPRLRSTTMFVKQLFLILSFAILGFAFQEVPGNPCTGSGPCSYDYSGSEGPVTVFGNCAPGGYCADNGATCDTDYNCYTSCGSGVCGGAGAECTSTNPFTHGQTETTCNTDAGVTCDTRIETCIAPQAGPEPSARRRRSVQPEYPYKQYKPRRAAPSWV</sequence>
<name>A0AAJ8MV60_9TREE</name>
<evidence type="ECO:0008006" key="5">
    <source>
        <dbReference type="Google" id="ProtNLM"/>
    </source>
</evidence>
<gene>
    <name evidence="3" type="ORF">CI109_101668</name>
</gene>
<dbReference type="RefSeq" id="XP_031863333.2">
    <property type="nucleotide sequence ID" value="XM_032002396.2"/>
</dbReference>